<protein>
    <submittedName>
        <fullName evidence="1">Putative zinc finger protein</fullName>
    </submittedName>
</protein>
<dbReference type="AlphaFoldDB" id="A0A438C194"/>
<evidence type="ECO:0000313" key="2">
    <source>
        <dbReference type="Proteomes" id="UP000288805"/>
    </source>
</evidence>
<comment type="caution">
    <text evidence="1">The sequence shown here is derived from an EMBL/GenBank/DDBJ whole genome shotgun (WGS) entry which is preliminary data.</text>
</comment>
<sequence>MLQAFYNGQGQQKTSVILQQILDLKRLQLTDRKNTSSLIRGQEQIDISSSKFSTSQRLDDDLDEHSQNSLGICSDLQQMDSPKQELKVEPFPSPFSQLEQLSSSSTVGIPLHGDPFWQCKSPIQSSQLWSQNMQDLGVCEDVNCFDDFNIPDVDLTFQNFEELFGVIKIQPDYLLTLKM</sequence>
<reference evidence="1 2" key="1">
    <citation type="journal article" date="2018" name="PLoS Genet.">
        <title>Population sequencing reveals clonal diversity and ancestral inbreeding in the grapevine cultivar Chardonnay.</title>
        <authorList>
            <person name="Roach M.J."/>
            <person name="Johnson D.L."/>
            <person name="Bohlmann J."/>
            <person name="van Vuuren H.J."/>
            <person name="Jones S.J."/>
            <person name="Pretorius I.S."/>
            <person name="Schmidt S.A."/>
            <person name="Borneman A.R."/>
        </authorList>
    </citation>
    <scope>NUCLEOTIDE SEQUENCE [LARGE SCALE GENOMIC DNA]</scope>
    <source>
        <strain evidence="2">cv. Chardonnay</strain>
        <tissue evidence="1">Leaf</tissue>
    </source>
</reference>
<proteinExistence type="predicted"/>
<dbReference type="Proteomes" id="UP000288805">
    <property type="component" value="Unassembled WGS sequence"/>
</dbReference>
<name>A0A438C194_VITVI</name>
<evidence type="ECO:0000313" key="1">
    <source>
        <dbReference type="EMBL" id="RVW17001.1"/>
    </source>
</evidence>
<gene>
    <name evidence="1" type="primary">VvCHDh001127_2</name>
    <name evidence="1" type="ORF">CK203_070742</name>
</gene>
<dbReference type="EMBL" id="QGNW01002582">
    <property type="protein sequence ID" value="RVW17001.1"/>
    <property type="molecule type" value="Genomic_DNA"/>
</dbReference>
<accession>A0A438C194</accession>
<organism evidence="1 2">
    <name type="scientific">Vitis vinifera</name>
    <name type="common">Grape</name>
    <dbReference type="NCBI Taxonomy" id="29760"/>
    <lineage>
        <taxon>Eukaryota</taxon>
        <taxon>Viridiplantae</taxon>
        <taxon>Streptophyta</taxon>
        <taxon>Embryophyta</taxon>
        <taxon>Tracheophyta</taxon>
        <taxon>Spermatophyta</taxon>
        <taxon>Magnoliopsida</taxon>
        <taxon>eudicotyledons</taxon>
        <taxon>Gunneridae</taxon>
        <taxon>Pentapetalae</taxon>
        <taxon>rosids</taxon>
        <taxon>Vitales</taxon>
        <taxon>Vitaceae</taxon>
        <taxon>Viteae</taxon>
        <taxon>Vitis</taxon>
    </lineage>
</organism>